<dbReference type="EMBL" id="CAJFCV020000006">
    <property type="protein sequence ID" value="CAG9130532.1"/>
    <property type="molecule type" value="Genomic_DNA"/>
</dbReference>
<dbReference type="Proteomes" id="UP000582659">
    <property type="component" value="Unassembled WGS sequence"/>
</dbReference>
<proteinExistence type="inferred from homology"/>
<name>A0A1I7SD80_BURXY</name>
<organism evidence="8 10">
    <name type="scientific">Bursaphelenchus xylophilus</name>
    <name type="common">Pinewood nematode worm</name>
    <name type="synonym">Aphelenchoides xylophilus</name>
    <dbReference type="NCBI Taxonomy" id="6326"/>
    <lineage>
        <taxon>Eukaryota</taxon>
        <taxon>Metazoa</taxon>
        <taxon>Ecdysozoa</taxon>
        <taxon>Nematoda</taxon>
        <taxon>Chromadorea</taxon>
        <taxon>Rhabditida</taxon>
        <taxon>Tylenchina</taxon>
        <taxon>Tylenchomorpha</taxon>
        <taxon>Aphelenchoidea</taxon>
        <taxon>Aphelenchoididae</taxon>
        <taxon>Bursaphelenchus</taxon>
    </lineage>
</organism>
<reference evidence="10" key="1">
    <citation type="submission" date="2016-11" db="UniProtKB">
        <authorList>
            <consortium name="WormBaseParasite"/>
        </authorList>
    </citation>
    <scope>IDENTIFICATION</scope>
</reference>
<dbReference type="Gene3D" id="2.60.40.10">
    <property type="entry name" value="Immunoglobulins"/>
    <property type="match status" value="1"/>
</dbReference>
<evidence type="ECO:0000256" key="4">
    <source>
        <dbReference type="SAM" id="MobiDB-lite"/>
    </source>
</evidence>
<dbReference type="SUPFAM" id="SSF49354">
    <property type="entry name" value="PapD-like"/>
    <property type="match status" value="1"/>
</dbReference>
<keyword evidence="3" id="KW-0175">Coiled coil</keyword>
<dbReference type="WBParaSite" id="BXY_1098500.1">
    <property type="protein sequence ID" value="BXY_1098500.1"/>
    <property type="gene ID" value="BXY_1098500"/>
</dbReference>
<dbReference type="OrthoDB" id="264603at2759"/>
<comment type="similarity">
    <text evidence="1">Belongs to the VAMP-associated protein (VAP) (TC 9.B.17) family.</text>
</comment>
<accession>A0A1I7SD80</accession>
<feature type="compositionally biased region" description="Polar residues" evidence="4">
    <location>
        <begin position="243"/>
        <end position="260"/>
    </location>
</feature>
<dbReference type="PROSITE" id="PS50202">
    <property type="entry name" value="MSP"/>
    <property type="match status" value="1"/>
</dbReference>
<evidence type="ECO:0000313" key="6">
    <source>
        <dbReference type="EMBL" id="CAD5234640.1"/>
    </source>
</evidence>
<keyword evidence="2" id="KW-0963">Cytoplasm</keyword>
<evidence type="ECO:0000313" key="10">
    <source>
        <dbReference type="WBParaSite" id="BXY_1098500.1"/>
    </source>
</evidence>
<feature type="region of interest" description="Disordered" evidence="4">
    <location>
        <begin position="193"/>
        <end position="268"/>
    </location>
</feature>
<sequence>MRCVKFVPQFKENPYANYLQYPKFIQNHSVTVVAGFAVMNGNQRPLPPFLTQGSDTEPAKVEESLKPLKLVSVDPVYLKFQLTDVLSSKVNLHIGNTTQKRVAWRLRSNAPTRYVVNPACGFLTSGESISIAIELANTNKFSDRHKFIVQAMEAKDDEKDRRRIWDSERAQSLDNLQCIRVYAVAASGYSKISNPTETSGVSTTGRTHTNTESSTSNSGQSCWSSGTTTSNSNALNSGLSNTDTSITSSAVTSTGGPSNQSGSSLHNLSTSSVSSNISTCSEMNVTDKIAALTSDAKGYLDTKSKASRRMVEVVNEVKKVEVELDRVGVQCKQLNAQVNTITAQIAALVERSLELDQQIKVLTSKN</sequence>
<evidence type="ECO:0000313" key="7">
    <source>
        <dbReference type="EMBL" id="CAG9130532.1"/>
    </source>
</evidence>
<dbReference type="SMR" id="A0A1I7SD80"/>
<evidence type="ECO:0000256" key="1">
    <source>
        <dbReference type="ARBA" id="ARBA00008932"/>
    </source>
</evidence>
<feature type="compositionally biased region" description="Low complexity" evidence="4">
    <location>
        <begin position="207"/>
        <end position="242"/>
    </location>
</feature>
<dbReference type="InterPro" id="IPR016763">
    <property type="entry name" value="VAP"/>
</dbReference>
<dbReference type="GO" id="GO:0033149">
    <property type="term" value="F:FFAT motif binding"/>
    <property type="evidence" value="ECO:0007669"/>
    <property type="project" value="TreeGrafter"/>
</dbReference>
<feature type="domain" description="MSP" evidence="5">
    <location>
        <begin position="70"/>
        <end position="183"/>
    </location>
</feature>
<reference evidence="7" key="2">
    <citation type="submission" date="2020-08" db="EMBL/GenBank/DDBJ databases">
        <authorList>
            <person name="Kikuchi T."/>
        </authorList>
    </citation>
    <scope>NUCLEOTIDE SEQUENCE</scope>
    <source>
        <strain evidence="6">Ka4C1</strain>
    </source>
</reference>
<keyword evidence="2" id="KW-0206">Cytoskeleton</keyword>
<evidence type="ECO:0000313" key="9">
    <source>
        <dbReference type="Proteomes" id="UP000659654"/>
    </source>
</evidence>
<comment type="function">
    <text evidence="2">Central component in molecular interactions underlying sperm crawling. Forms an extensive filament system that extends from sperm villipoda, along the leading edge of the pseudopod.</text>
</comment>
<dbReference type="Proteomes" id="UP000095284">
    <property type="component" value="Unplaced"/>
</dbReference>
<evidence type="ECO:0000256" key="2">
    <source>
        <dbReference type="RuleBase" id="RU003425"/>
    </source>
</evidence>
<dbReference type="EMBL" id="CAJFDI010000006">
    <property type="protein sequence ID" value="CAD5234640.1"/>
    <property type="molecule type" value="Genomic_DNA"/>
</dbReference>
<dbReference type="InterPro" id="IPR013783">
    <property type="entry name" value="Ig-like_fold"/>
</dbReference>
<protein>
    <recommendedName>
        <fullName evidence="2">Major sperm protein</fullName>
    </recommendedName>
</protein>
<evidence type="ECO:0000256" key="3">
    <source>
        <dbReference type="SAM" id="Coils"/>
    </source>
</evidence>
<evidence type="ECO:0000259" key="5">
    <source>
        <dbReference type="PROSITE" id="PS50202"/>
    </source>
</evidence>
<dbReference type="PANTHER" id="PTHR10809:SF67">
    <property type="entry name" value="PROTEIN CBG20367"/>
    <property type="match status" value="1"/>
</dbReference>
<dbReference type="InterPro" id="IPR000535">
    <property type="entry name" value="MSP_dom"/>
</dbReference>
<dbReference type="InterPro" id="IPR008962">
    <property type="entry name" value="PapD-like_sf"/>
</dbReference>
<feature type="coiled-coil region" evidence="3">
    <location>
        <begin position="317"/>
        <end position="351"/>
    </location>
</feature>
<dbReference type="Proteomes" id="UP000659654">
    <property type="component" value="Unassembled WGS sequence"/>
</dbReference>
<keyword evidence="9" id="KW-1185">Reference proteome</keyword>
<dbReference type="eggNOG" id="KOG0439">
    <property type="taxonomic scope" value="Eukaryota"/>
</dbReference>
<dbReference type="Pfam" id="PF00635">
    <property type="entry name" value="Motile_Sperm"/>
    <property type="match status" value="1"/>
</dbReference>
<dbReference type="PANTHER" id="PTHR10809">
    <property type="entry name" value="VESICLE-ASSOCIATED MEMBRANE PROTEIN-ASSOCIATED PROTEIN"/>
    <property type="match status" value="1"/>
</dbReference>
<dbReference type="GO" id="GO:0005886">
    <property type="term" value="C:plasma membrane"/>
    <property type="evidence" value="ECO:0007669"/>
    <property type="project" value="TreeGrafter"/>
</dbReference>
<evidence type="ECO:0000313" key="8">
    <source>
        <dbReference type="Proteomes" id="UP000095284"/>
    </source>
</evidence>
<feature type="compositionally biased region" description="Polar residues" evidence="4">
    <location>
        <begin position="193"/>
        <end position="206"/>
    </location>
</feature>
<dbReference type="GO" id="GO:0090158">
    <property type="term" value="P:endoplasmic reticulum membrane organization"/>
    <property type="evidence" value="ECO:0007669"/>
    <property type="project" value="TreeGrafter"/>
</dbReference>
<gene>
    <name evidence="6" type="ORF">BXYJ_LOCUS14731</name>
</gene>
<dbReference type="GO" id="GO:0005789">
    <property type="term" value="C:endoplasmic reticulum membrane"/>
    <property type="evidence" value="ECO:0007669"/>
    <property type="project" value="InterPro"/>
</dbReference>
<dbReference type="GO" id="GO:0061817">
    <property type="term" value="P:endoplasmic reticulum-plasma membrane tethering"/>
    <property type="evidence" value="ECO:0007669"/>
    <property type="project" value="TreeGrafter"/>
</dbReference>
<dbReference type="AlphaFoldDB" id="A0A1I7SD80"/>